<organism evidence="1 2">
    <name type="scientific">Pluteus cervinus</name>
    <dbReference type="NCBI Taxonomy" id="181527"/>
    <lineage>
        <taxon>Eukaryota</taxon>
        <taxon>Fungi</taxon>
        <taxon>Dikarya</taxon>
        <taxon>Basidiomycota</taxon>
        <taxon>Agaricomycotina</taxon>
        <taxon>Agaricomycetes</taxon>
        <taxon>Agaricomycetidae</taxon>
        <taxon>Agaricales</taxon>
        <taxon>Pluteineae</taxon>
        <taxon>Pluteaceae</taxon>
        <taxon>Pluteus</taxon>
    </lineage>
</organism>
<keyword evidence="2" id="KW-1185">Reference proteome</keyword>
<accession>A0ACD3AQY7</accession>
<evidence type="ECO:0000313" key="2">
    <source>
        <dbReference type="Proteomes" id="UP000308600"/>
    </source>
</evidence>
<reference evidence="1 2" key="1">
    <citation type="journal article" date="2019" name="Nat. Ecol. Evol.">
        <title>Megaphylogeny resolves global patterns of mushroom evolution.</title>
        <authorList>
            <person name="Varga T."/>
            <person name="Krizsan K."/>
            <person name="Foldi C."/>
            <person name="Dima B."/>
            <person name="Sanchez-Garcia M."/>
            <person name="Sanchez-Ramirez S."/>
            <person name="Szollosi G.J."/>
            <person name="Szarkandi J.G."/>
            <person name="Papp V."/>
            <person name="Albert L."/>
            <person name="Andreopoulos W."/>
            <person name="Angelini C."/>
            <person name="Antonin V."/>
            <person name="Barry K.W."/>
            <person name="Bougher N.L."/>
            <person name="Buchanan P."/>
            <person name="Buyck B."/>
            <person name="Bense V."/>
            <person name="Catcheside P."/>
            <person name="Chovatia M."/>
            <person name="Cooper J."/>
            <person name="Damon W."/>
            <person name="Desjardin D."/>
            <person name="Finy P."/>
            <person name="Geml J."/>
            <person name="Haridas S."/>
            <person name="Hughes K."/>
            <person name="Justo A."/>
            <person name="Karasinski D."/>
            <person name="Kautmanova I."/>
            <person name="Kiss B."/>
            <person name="Kocsube S."/>
            <person name="Kotiranta H."/>
            <person name="LaButti K.M."/>
            <person name="Lechner B.E."/>
            <person name="Liimatainen K."/>
            <person name="Lipzen A."/>
            <person name="Lukacs Z."/>
            <person name="Mihaltcheva S."/>
            <person name="Morgado L.N."/>
            <person name="Niskanen T."/>
            <person name="Noordeloos M.E."/>
            <person name="Ohm R.A."/>
            <person name="Ortiz-Santana B."/>
            <person name="Ovrebo C."/>
            <person name="Racz N."/>
            <person name="Riley R."/>
            <person name="Savchenko A."/>
            <person name="Shiryaev A."/>
            <person name="Soop K."/>
            <person name="Spirin V."/>
            <person name="Szebenyi C."/>
            <person name="Tomsovsky M."/>
            <person name="Tulloss R.E."/>
            <person name="Uehling J."/>
            <person name="Grigoriev I.V."/>
            <person name="Vagvolgyi C."/>
            <person name="Papp T."/>
            <person name="Martin F.M."/>
            <person name="Miettinen O."/>
            <person name="Hibbett D.S."/>
            <person name="Nagy L.G."/>
        </authorList>
    </citation>
    <scope>NUCLEOTIDE SEQUENCE [LARGE SCALE GENOMIC DNA]</scope>
    <source>
        <strain evidence="1 2">NL-1719</strain>
    </source>
</reference>
<evidence type="ECO:0000313" key="1">
    <source>
        <dbReference type="EMBL" id="TFK67952.1"/>
    </source>
</evidence>
<dbReference type="Proteomes" id="UP000308600">
    <property type="component" value="Unassembled WGS sequence"/>
</dbReference>
<sequence length="154" mass="17865">MIINQVSHLSNLQLVISNNEMLEEALKRSNSRYVGWRRWSSREGEDSEKQRSSEERPQHNEHQTVLTGWLALFQLLYKQPEHHVFSFNPFSHSIVQVPFCEFTFKLKAGSSFHDTYFAAGRCRPSGLQHGLASLFRLSLQSEKLSMEVEELIAQ</sequence>
<protein>
    <submittedName>
        <fullName evidence="1">Uncharacterized protein</fullName>
    </submittedName>
</protein>
<proteinExistence type="predicted"/>
<gene>
    <name evidence="1" type="ORF">BDN72DRAFT_68309</name>
</gene>
<name>A0ACD3AQY7_9AGAR</name>
<dbReference type="EMBL" id="ML208363">
    <property type="protein sequence ID" value="TFK67952.1"/>
    <property type="molecule type" value="Genomic_DNA"/>
</dbReference>